<evidence type="ECO:0000256" key="7">
    <source>
        <dbReference type="ARBA" id="ARBA00023065"/>
    </source>
</evidence>
<reference evidence="17" key="1">
    <citation type="submission" date="2017-11" db="EMBL/GenBank/DDBJ databases">
        <title>The complete genome sequence of Sphingopyxis pomeranensis sp. nov. strain WS5A3p.</title>
        <authorList>
            <person name="Kaminski M.A."/>
        </authorList>
    </citation>
    <scope>NUCLEOTIDE SEQUENCE [LARGE SCALE GENOMIC DNA]</scope>
    <source>
        <strain evidence="17">WS5A3p</strain>
    </source>
</reference>
<evidence type="ECO:0000256" key="5">
    <source>
        <dbReference type="ARBA" id="ARBA00022692"/>
    </source>
</evidence>
<keyword evidence="4" id="KW-0410">Iron transport</keyword>
<dbReference type="Proteomes" id="UP000238954">
    <property type="component" value="Chromosome"/>
</dbReference>
<keyword evidence="8 12" id="KW-0798">TonB box</keyword>
<dbReference type="InterPro" id="IPR039426">
    <property type="entry name" value="TonB-dep_rcpt-like"/>
</dbReference>
<dbReference type="InterPro" id="IPR036942">
    <property type="entry name" value="Beta-barrel_TonB_sf"/>
</dbReference>
<accession>A0A2S8B5P3</accession>
<dbReference type="InterPro" id="IPR012910">
    <property type="entry name" value="Plug_dom"/>
</dbReference>
<evidence type="ECO:0000256" key="6">
    <source>
        <dbReference type="ARBA" id="ARBA00023004"/>
    </source>
</evidence>
<keyword evidence="2 11" id="KW-0813">Transport</keyword>
<evidence type="ECO:0000259" key="14">
    <source>
        <dbReference type="Pfam" id="PF00593"/>
    </source>
</evidence>
<evidence type="ECO:0008006" key="18">
    <source>
        <dbReference type="Google" id="ProtNLM"/>
    </source>
</evidence>
<comment type="subcellular location">
    <subcellularLocation>
        <location evidence="1 11">Cell outer membrane</location>
        <topology evidence="1 11">Multi-pass membrane protein</topology>
    </subcellularLocation>
</comment>
<dbReference type="CDD" id="cd01347">
    <property type="entry name" value="ligand_gated_channel"/>
    <property type="match status" value="1"/>
</dbReference>
<evidence type="ECO:0000256" key="4">
    <source>
        <dbReference type="ARBA" id="ARBA00022496"/>
    </source>
</evidence>
<dbReference type="GO" id="GO:0009279">
    <property type="term" value="C:cell outer membrane"/>
    <property type="evidence" value="ECO:0007669"/>
    <property type="project" value="UniProtKB-SubCell"/>
</dbReference>
<protein>
    <recommendedName>
        <fullName evidence="18">TonB-dependent receptor</fullName>
    </recommendedName>
</protein>
<dbReference type="Gene3D" id="2.40.170.20">
    <property type="entry name" value="TonB-dependent receptor, beta-barrel domain"/>
    <property type="match status" value="1"/>
</dbReference>
<proteinExistence type="inferred from homology"/>
<organism evidence="16 17">
    <name type="scientific">Sphingopyxis lindanitolerans</name>
    <dbReference type="NCBI Taxonomy" id="2054227"/>
    <lineage>
        <taxon>Bacteria</taxon>
        <taxon>Pseudomonadati</taxon>
        <taxon>Pseudomonadota</taxon>
        <taxon>Alphaproteobacteria</taxon>
        <taxon>Sphingomonadales</taxon>
        <taxon>Sphingomonadaceae</taxon>
        <taxon>Sphingopyxis</taxon>
    </lineage>
</organism>
<evidence type="ECO:0000313" key="16">
    <source>
        <dbReference type="EMBL" id="PQM27731.1"/>
    </source>
</evidence>
<comment type="similarity">
    <text evidence="11 12">Belongs to the TonB-dependent receptor family.</text>
</comment>
<evidence type="ECO:0000256" key="1">
    <source>
        <dbReference type="ARBA" id="ARBA00004571"/>
    </source>
</evidence>
<dbReference type="EMBL" id="PHFW01000002">
    <property type="protein sequence ID" value="PQM27731.1"/>
    <property type="molecule type" value="Genomic_DNA"/>
</dbReference>
<keyword evidence="7" id="KW-0406">Ion transport</keyword>
<evidence type="ECO:0000256" key="12">
    <source>
        <dbReference type="RuleBase" id="RU003357"/>
    </source>
</evidence>
<dbReference type="Pfam" id="PF07715">
    <property type="entry name" value="Plug"/>
    <property type="match status" value="1"/>
</dbReference>
<keyword evidence="10 11" id="KW-0998">Cell outer membrane</keyword>
<keyword evidence="13" id="KW-0732">Signal</keyword>
<dbReference type="GO" id="GO:0006826">
    <property type="term" value="P:iron ion transport"/>
    <property type="evidence" value="ECO:0007669"/>
    <property type="project" value="UniProtKB-KW"/>
</dbReference>
<dbReference type="RefSeq" id="WP_105997993.1">
    <property type="nucleotide sequence ID" value="NZ_CM009578.1"/>
</dbReference>
<dbReference type="PANTHER" id="PTHR32552:SF81">
    <property type="entry name" value="TONB-DEPENDENT OUTER MEMBRANE RECEPTOR"/>
    <property type="match status" value="1"/>
</dbReference>
<gene>
    <name evidence="16" type="ORF">CVO77_03965</name>
</gene>
<keyword evidence="9 11" id="KW-0472">Membrane</keyword>
<keyword evidence="17" id="KW-1185">Reference proteome</keyword>
<evidence type="ECO:0000256" key="13">
    <source>
        <dbReference type="SAM" id="SignalP"/>
    </source>
</evidence>
<name>A0A2S8B5P3_9SPHN</name>
<dbReference type="PANTHER" id="PTHR32552">
    <property type="entry name" value="FERRICHROME IRON RECEPTOR-RELATED"/>
    <property type="match status" value="1"/>
</dbReference>
<dbReference type="PROSITE" id="PS52016">
    <property type="entry name" value="TONB_DEPENDENT_REC_3"/>
    <property type="match status" value="1"/>
</dbReference>
<evidence type="ECO:0000256" key="2">
    <source>
        <dbReference type="ARBA" id="ARBA00022448"/>
    </source>
</evidence>
<feature type="signal peptide" evidence="13">
    <location>
        <begin position="1"/>
        <end position="27"/>
    </location>
</feature>
<feature type="domain" description="TonB-dependent receptor plug" evidence="15">
    <location>
        <begin position="62"/>
        <end position="169"/>
    </location>
</feature>
<sequence length="762" mass="82578">MGRFQRMGAMLGASSLALIVASNAAHAQTAAPTPESPAPAADEAPSSDRDIIVTGQRRASTVQNTAAAISVLTADQLASTGTNSSMSLQFATPGVTISQDLGLQTQIYIRGIGSNLQGIATGNSVATYVDGVYIPNSIQSAQQFTDVERVEVLKGPQATLYGRNATGGAIITVSADPKFEYGGAADFSYGNYNAIAAHGRVNIPIIADRLALSIAGQVSTRDGYVKNLFTGNDINYEKSQAVRGALKAVLTDNLEVVLRADYTHSVASDVYKLFPRTSAYYYTPPNTIADQTPGPMYFTPNPREVYYDVDPRNPAKDRGYSATFRWNTPIGMLTSVTSRRNFDAGPIFGDSDQTPSFAIAFRAKINTIGSTQGSDSFYHDTYLATDFDGPFNLIVGANYFHDKEYAFDRSTITSSNSYAKTDAWSVYTDATFDLADTLRLVGGVRYSDESKSYTRDTLSVATGAVTATAGNKKSFQSTNPRFGIEWRPRAGMLIFATATSGFKSGGFNPTVPGNDFNPEKVWAYEGGIKTRLWDNRIRLATSAFYYDYSDIQVLQYITVQQGTPPVATLVQNITNGATAKVWGLDAEADVDLSDHFTISGALSLLHTEFGSTQFCDPLMGSCTATNPADRPFVNVEGNPLTRAPKVSANISAEYRVPTSAGDLKFRANAAFRDRVYYTVFKNEFYSGDPYWLLGGSVRFETKDNWFIEAYGQNLTNKLAITNIIASAPVRNSATGALLLGTPATFERYAPPRTYGIRIGFKY</sequence>
<dbReference type="AlphaFoldDB" id="A0A2S8B5P3"/>
<keyword evidence="6" id="KW-0408">Iron</keyword>
<comment type="caution">
    <text evidence="16">The sequence shown here is derived from an EMBL/GenBank/DDBJ whole genome shotgun (WGS) entry which is preliminary data.</text>
</comment>
<keyword evidence="3 11" id="KW-1134">Transmembrane beta strand</keyword>
<dbReference type="InterPro" id="IPR000531">
    <property type="entry name" value="Beta-barrel_TonB"/>
</dbReference>
<evidence type="ECO:0000256" key="11">
    <source>
        <dbReference type="PROSITE-ProRule" id="PRU01360"/>
    </source>
</evidence>
<dbReference type="OrthoDB" id="7208812at2"/>
<evidence type="ECO:0000256" key="3">
    <source>
        <dbReference type="ARBA" id="ARBA00022452"/>
    </source>
</evidence>
<evidence type="ECO:0000313" key="17">
    <source>
        <dbReference type="Proteomes" id="UP000238954"/>
    </source>
</evidence>
<evidence type="ECO:0000256" key="8">
    <source>
        <dbReference type="ARBA" id="ARBA00023077"/>
    </source>
</evidence>
<dbReference type="Pfam" id="PF00593">
    <property type="entry name" value="TonB_dep_Rec_b-barrel"/>
    <property type="match status" value="1"/>
</dbReference>
<evidence type="ECO:0000259" key="15">
    <source>
        <dbReference type="Pfam" id="PF07715"/>
    </source>
</evidence>
<dbReference type="SUPFAM" id="SSF56935">
    <property type="entry name" value="Porins"/>
    <property type="match status" value="1"/>
</dbReference>
<evidence type="ECO:0000256" key="9">
    <source>
        <dbReference type="ARBA" id="ARBA00023136"/>
    </source>
</evidence>
<keyword evidence="5 11" id="KW-0812">Transmembrane</keyword>
<evidence type="ECO:0000256" key="10">
    <source>
        <dbReference type="ARBA" id="ARBA00023237"/>
    </source>
</evidence>
<feature type="chain" id="PRO_5015473566" description="TonB-dependent receptor" evidence="13">
    <location>
        <begin position="28"/>
        <end position="762"/>
    </location>
</feature>
<feature type="domain" description="TonB-dependent receptor-like beta-barrel" evidence="14">
    <location>
        <begin position="279"/>
        <end position="714"/>
    </location>
</feature>